<proteinExistence type="predicted"/>
<name>A0A8H4ITH0_9PEZI</name>
<dbReference type="AlphaFoldDB" id="A0A8H4ITH0"/>
<reference evidence="1" key="1">
    <citation type="submission" date="2020-04" db="EMBL/GenBank/DDBJ databases">
        <title>Genome Assembly and Annotation of Botryosphaeria dothidea sdau 11-99, a Latent Pathogen of Apple Fruit Ring Rot in China.</title>
        <authorList>
            <person name="Yu C."/>
            <person name="Diao Y."/>
            <person name="Lu Q."/>
            <person name="Zhao J."/>
            <person name="Cui S."/>
            <person name="Peng C."/>
            <person name="He B."/>
            <person name="Liu H."/>
        </authorList>
    </citation>
    <scope>NUCLEOTIDE SEQUENCE [LARGE SCALE GENOMIC DNA]</scope>
    <source>
        <strain evidence="1">Sdau11-99</strain>
    </source>
</reference>
<dbReference type="OrthoDB" id="9986861at2759"/>
<accession>A0A8H4ITH0</accession>
<organism evidence="1 2">
    <name type="scientific">Botryosphaeria dothidea</name>
    <dbReference type="NCBI Taxonomy" id="55169"/>
    <lineage>
        <taxon>Eukaryota</taxon>
        <taxon>Fungi</taxon>
        <taxon>Dikarya</taxon>
        <taxon>Ascomycota</taxon>
        <taxon>Pezizomycotina</taxon>
        <taxon>Dothideomycetes</taxon>
        <taxon>Dothideomycetes incertae sedis</taxon>
        <taxon>Botryosphaeriales</taxon>
        <taxon>Botryosphaeriaceae</taxon>
        <taxon>Botryosphaeria</taxon>
    </lineage>
</organism>
<gene>
    <name evidence="1" type="ORF">GTA08_BOTSDO05968</name>
</gene>
<evidence type="ECO:0000313" key="2">
    <source>
        <dbReference type="Proteomes" id="UP000572817"/>
    </source>
</evidence>
<sequence>MSDTISILTIGLDFDWTQAHRGDKFDVPKIRAEVLKGLDDLKAVPGLESDVYYAVPDKEHLFDEITAKLREGHGGKPWSGIIIGWGVRGVPESTPLFEALVNLIKETSPTSKFLFSGDRGIKLDTVERNFPHLKMPA</sequence>
<comment type="caution">
    <text evidence="1">The sequence shown here is derived from an EMBL/GenBank/DDBJ whole genome shotgun (WGS) entry which is preliminary data.</text>
</comment>
<dbReference type="Proteomes" id="UP000572817">
    <property type="component" value="Unassembled WGS sequence"/>
</dbReference>
<evidence type="ECO:0000313" key="1">
    <source>
        <dbReference type="EMBL" id="KAF4306112.1"/>
    </source>
</evidence>
<dbReference type="EMBL" id="WWBZ02000033">
    <property type="protein sequence ID" value="KAF4306112.1"/>
    <property type="molecule type" value="Genomic_DNA"/>
</dbReference>
<keyword evidence="2" id="KW-1185">Reference proteome</keyword>
<protein>
    <submittedName>
        <fullName evidence="1">Uncharacterized protein</fullName>
    </submittedName>
</protein>